<dbReference type="AlphaFoldDB" id="A0A242NVH5"/>
<name>A0A242NVH5_9GAMM</name>
<evidence type="ECO:0000313" key="2">
    <source>
        <dbReference type="Proteomes" id="UP000194968"/>
    </source>
</evidence>
<reference evidence="1 2" key="1">
    <citation type="submission" date="2017-03" db="EMBL/GenBank/DDBJ databases">
        <title>Comparative genomics of honeybee gut symbionts reveal geographically distinct and subgroup specific antibiotic resistance.</title>
        <authorList>
            <person name="Ludvigsen J."/>
            <person name="Porcellato D."/>
            <person name="Labee-Lund T.M."/>
            <person name="Amdam G.V."/>
            <person name="Rudi K."/>
        </authorList>
    </citation>
    <scope>NUCLEOTIDE SEQUENCE [LARGE SCALE GENOMIC DNA]</scope>
    <source>
        <strain evidence="1 2">A-4-12</strain>
    </source>
</reference>
<proteinExistence type="predicted"/>
<dbReference type="RefSeq" id="WP_086320368.1">
    <property type="nucleotide sequence ID" value="NZ_NASK01000088.1"/>
</dbReference>
<comment type="caution">
    <text evidence="1">The sequence shown here is derived from an EMBL/GenBank/DDBJ whole genome shotgun (WGS) entry which is preliminary data.</text>
</comment>
<dbReference type="Proteomes" id="UP000194968">
    <property type="component" value="Unassembled WGS sequence"/>
</dbReference>
<sequence>MGFFIIAVIVILIIFIRKKYKAYLAKKRADLLEKYKDEQLVDLIMKKMFRMDMTEEQLIDSIGKPDVIDRKILKTKTKEIWK</sequence>
<dbReference type="OrthoDB" id="9155427at2"/>
<dbReference type="EMBL" id="NASK01000088">
    <property type="protein sequence ID" value="OTQ50296.1"/>
    <property type="molecule type" value="Genomic_DNA"/>
</dbReference>
<accession>A0A242NVH5</accession>
<evidence type="ECO:0000313" key="1">
    <source>
        <dbReference type="EMBL" id="OTQ50296.1"/>
    </source>
</evidence>
<gene>
    <name evidence="1" type="ORF">B6D06_04710</name>
</gene>
<protein>
    <submittedName>
        <fullName evidence="1">Uncharacterized protein</fullName>
    </submittedName>
</protein>
<organism evidence="1 2">
    <name type="scientific">Gilliamella apis</name>
    <dbReference type="NCBI Taxonomy" id="1970738"/>
    <lineage>
        <taxon>Bacteria</taxon>
        <taxon>Pseudomonadati</taxon>
        <taxon>Pseudomonadota</taxon>
        <taxon>Gammaproteobacteria</taxon>
        <taxon>Orbales</taxon>
        <taxon>Orbaceae</taxon>
        <taxon>Gilliamella</taxon>
    </lineage>
</organism>